<evidence type="ECO:0000313" key="3">
    <source>
        <dbReference type="Proteomes" id="UP001642409"/>
    </source>
</evidence>
<sequence length="117" mass="13574">MNIIKKLNQTTSQLSKVKKFVESNASFKVDCQKDMNYVQENHNYSFINQLPSMNHLCISALRQILAKNIFSFQHGSLASLTNHSNQQLNINTSFSSDEEMNTEIEIEYSEPHDKDWM</sequence>
<dbReference type="Proteomes" id="UP001642409">
    <property type="component" value="Unassembled WGS sequence"/>
</dbReference>
<dbReference type="EMBL" id="CATOUU010000698">
    <property type="protein sequence ID" value="CAI9942194.1"/>
    <property type="molecule type" value="Genomic_DNA"/>
</dbReference>
<keyword evidence="3" id="KW-1185">Reference proteome</keyword>
<proteinExistence type="predicted"/>
<name>A0AA86PLT0_9EUKA</name>
<evidence type="ECO:0000313" key="2">
    <source>
        <dbReference type="EMBL" id="CAL6066087.1"/>
    </source>
</evidence>
<organism evidence="1">
    <name type="scientific">Hexamita inflata</name>
    <dbReference type="NCBI Taxonomy" id="28002"/>
    <lineage>
        <taxon>Eukaryota</taxon>
        <taxon>Metamonada</taxon>
        <taxon>Diplomonadida</taxon>
        <taxon>Hexamitidae</taxon>
        <taxon>Hexamitinae</taxon>
        <taxon>Hexamita</taxon>
    </lineage>
</organism>
<accession>A0AA86PLT0</accession>
<gene>
    <name evidence="1" type="ORF">HINF_LOCUS29839</name>
    <name evidence="2" type="ORF">HINF_LOCUS52153</name>
</gene>
<reference evidence="1" key="1">
    <citation type="submission" date="2023-06" db="EMBL/GenBank/DDBJ databases">
        <authorList>
            <person name="Kurt Z."/>
        </authorList>
    </citation>
    <scope>NUCLEOTIDE SEQUENCE</scope>
</reference>
<evidence type="ECO:0000313" key="1">
    <source>
        <dbReference type="EMBL" id="CAI9942194.1"/>
    </source>
</evidence>
<dbReference type="EMBL" id="CAXDID020000258">
    <property type="protein sequence ID" value="CAL6066087.1"/>
    <property type="molecule type" value="Genomic_DNA"/>
</dbReference>
<reference evidence="2 3" key="2">
    <citation type="submission" date="2024-07" db="EMBL/GenBank/DDBJ databases">
        <authorList>
            <person name="Akdeniz Z."/>
        </authorList>
    </citation>
    <scope>NUCLEOTIDE SEQUENCE [LARGE SCALE GENOMIC DNA]</scope>
</reference>
<protein>
    <submittedName>
        <fullName evidence="2">Hypothetical_protein</fullName>
    </submittedName>
</protein>
<comment type="caution">
    <text evidence="1">The sequence shown here is derived from an EMBL/GenBank/DDBJ whole genome shotgun (WGS) entry which is preliminary data.</text>
</comment>
<dbReference type="AlphaFoldDB" id="A0AA86PLT0"/>